<evidence type="ECO:0000256" key="1">
    <source>
        <dbReference type="SAM" id="MobiDB-lite"/>
    </source>
</evidence>
<protein>
    <submittedName>
        <fullName evidence="2">Uncharacterized protein</fullName>
    </submittedName>
</protein>
<evidence type="ECO:0000313" key="2">
    <source>
        <dbReference type="EMBL" id="OAP96859.1"/>
    </source>
</evidence>
<reference evidence="2" key="1">
    <citation type="submission" date="2016-04" db="EMBL/GenBank/DDBJ databases">
        <title>Fast-growing isolate from the root nodules of Vavilovia formosa.</title>
        <authorList>
            <person name="Kimeklis A."/>
            <person name="Safronova V."/>
            <person name="Belimov A."/>
            <person name="Andronov E."/>
        </authorList>
    </citation>
    <scope>NUCLEOTIDE SEQUENCE [LARGE SCALE GENOMIC DNA]</scope>
    <source>
        <strain evidence="2">Vaf-46</strain>
    </source>
</reference>
<proteinExistence type="predicted"/>
<comment type="caution">
    <text evidence="2">The sequence shown here is derived from an EMBL/GenBank/DDBJ whole genome shotgun (WGS) entry which is preliminary data.</text>
</comment>
<gene>
    <name evidence="2" type="ORF">A4U53_11775</name>
</gene>
<accession>A0A179BZ96</accession>
<dbReference type="EMBL" id="LWBS01000022">
    <property type="protein sequence ID" value="OAP96859.1"/>
    <property type="molecule type" value="Genomic_DNA"/>
</dbReference>
<organism evidence="2">
    <name type="scientific">Rhizobium leguminosarum</name>
    <dbReference type="NCBI Taxonomy" id="384"/>
    <lineage>
        <taxon>Bacteria</taxon>
        <taxon>Pseudomonadati</taxon>
        <taxon>Pseudomonadota</taxon>
        <taxon>Alphaproteobacteria</taxon>
        <taxon>Hyphomicrobiales</taxon>
        <taxon>Rhizobiaceae</taxon>
        <taxon>Rhizobium/Agrobacterium group</taxon>
        <taxon>Rhizobium</taxon>
    </lineage>
</organism>
<dbReference type="AlphaFoldDB" id="A0A179BZ96"/>
<feature type="region of interest" description="Disordered" evidence="1">
    <location>
        <begin position="87"/>
        <end position="114"/>
    </location>
</feature>
<name>A0A179BZ96_RHILE</name>
<feature type="compositionally biased region" description="Basic and acidic residues" evidence="1">
    <location>
        <begin position="95"/>
        <end position="114"/>
    </location>
</feature>
<sequence>MLSLIPDVIKLPAAIALGAILAFYPARWLGQSEGKQIAATAALSKSVQVLRERNTIDDEVSTSDAAALCADLGLPDDQQAECVRRVLSPDAEPADVGHDSENGSTVRKPDCQPQ</sequence>